<dbReference type="EMBL" id="DS231703">
    <property type="protein sequence ID" value="KNB05542.1"/>
    <property type="molecule type" value="Genomic_DNA"/>
</dbReference>
<organism evidence="2 3">
    <name type="scientific">Fusarium oxysporum f. sp. lycopersici (strain 4287 / CBS 123668 / FGSC 9935 / NRRL 34936)</name>
    <name type="common">Fusarium vascular wilt of tomato</name>
    <dbReference type="NCBI Taxonomy" id="426428"/>
    <lineage>
        <taxon>Eukaryota</taxon>
        <taxon>Fungi</taxon>
        <taxon>Dikarya</taxon>
        <taxon>Ascomycota</taxon>
        <taxon>Pezizomycotina</taxon>
        <taxon>Sordariomycetes</taxon>
        <taxon>Hypocreomycetidae</taxon>
        <taxon>Hypocreales</taxon>
        <taxon>Nectriaceae</taxon>
        <taxon>Fusarium</taxon>
        <taxon>Fusarium oxysporum species complex</taxon>
    </lineage>
</organism>
<gene>
    <name evidence="2" type="ORF">FOXG_19541</name>
</gene>
<dbReference type="KEGG" id="fox:FOXG_19541"/>
<reference evidence="2" key="1">
    <citation type="submission" date="2007-04" db="EMBL/GenBank/DDBJ databases">
        <authorList>
            <consortium name="The Broad Institute Genome Sequencing Platform"/>
            <person name="Birren B."/>
            <person name="Lander E."/>
            <person name="Galagan J."/>
            <person name="Nusbaum C."/>
            <person name="Devon K."/>
            <person name="Ma L.-J."/>
            <person name="Jaffe D."/>
            <person name="Butler J."/>
            <person name="Alvarez P."/>
            <person name="Gnerre S."/>
            <person name="Grabherr M."/>
            <person name="Kleber M."/>
            <person name="Mauceli E."/>
            <person name="Brockman W."/>
            <person name="MacCallum I.A."/>
            <person name="Young S."/>
            <person name="LaButti K."/>
            <person name="DeCaprio D."/>
            <person name="Crawford M."/>
            <person name="Koehrsen M."/>
            <person name="Engels R."/>
            <person name="Montgomery P."/>
            <person name="Pearson M."/>
            <person name="Howarth C."/>
            <person name="Larson L."/>
            <person name="White J."/>
            <person name="O'Leary S."/>
            <person name="Kodira C."/>
            <person name="Zeng Q."/>
            <person name="Yandava C."/>
            <person name="Alvarado L."/>
            <person name="Kistler C."/>
            <person name="Shim W.-B."/>
            <person name="Kang S."/>
            <person name="Woloshuk C."/>
        </authorList>
    </citation>
    <scope>NUCLEOTIDE SEQUENCE</scope>
    <source>
        <strain evidence="2">4287</strain>
    </source>
</reference>
<dbReference type="Proteomes" id="UP000009097">
    <property type="component" value="Unassembled WGS sequence"/>
</dbReference>
<evidence type="ECO:0000313" key="3">
    <source>
        <dbReference type="Proteomes" id="UP000009097"/>
    </source>
</evidence>
<reference evidence="2" key="2">
    <citation type="journal article" date="2010" name="Nature">
        <title>Comparative genomics reveals mobile pathogenicity chromosomes in Fusarium.</title>
        <authorList>
            <person name="Ma L.J."/>
            <person name="van der Does H.C."/>
            <person name="Borkovich K.A."/>
            <person name="Coleman J.J."/>
            <person name="Daboussi M.J."/>
            <person name="Di Pietro A."/>
            <person name="Dufresne M."/>
            <person name="Freitag M."/>
            <person name="Grabherr M."/>
            <person name="Henrissat B."/>
            <person name="Houterman P.M."/>
            <person name="Kang S."/>
            <person name="Shim W.B."/>
            <person name="Woloshuk C."/>
            <person name="Xie X."/>
            <person name="Xu J.R."/>
            <person name="Antoniw J."/>
            <person name="Baker S.E."/>
            <person name="Bluhm B.H."/>
            <person name="Breakspear A."/>
            <person name="Brown D.W."/>
            <person name="Butchko R.A."/>
            <person name="Chapman S."/>
            <person name="Coulson R."/>
            <person name="Coutinho P.M."/>
            <person name="Danchin E.G."/>
            <person name="Diener A."/>
            <person name="Gale L.R."/>
            <person name="Gardiner D.M."/>
            <person name="Goff S."/>
            <person name="Hammond-Kosack K.E."/>
            <person name="Hilburn K."/>
            <person name="Hua-Van A."/>
            <person name="Jonkers W."/>
            <person name="Kazan K."/>
            <person name="Kodira C.D."/>
            <person name="Koehrsen M."/>
            <person name="Kumar L."/>
            <person name="Lee Y.H."/>
            <person name="Li L."/>
            <person name="Manners J.M."/>
            <person name="Miranda-Saavedra D."/>
            <person name="Mukherjee M."/>
            <person name="Park G."/>
            <person name="Park J."/>
            <person name="Park S.Y."/>
            <person name="Proctor R.H."/>
            <person name="Regev A."/>
            <person name="Ruiz-Roldan M.C."/>
            <person name="Sain D."/>
            <person name="Sakthikumar S."/>
            <person name="Sykes S."/>
            <person name="Schwartz D.C."/>
            <person name="Turgeon B.G."/>
            <person name="Wapinski I."/>
            <person name="Yoder O."/>
            <person name="Young S."/>
            <person name="Zeng Q."/>
            <person name="Zhou S."/>
            <person name="Galagan J."/>
            <person name="Cuomo C.A."/>
            <person name="Kistler H.C."/>
            <person name="Rep M."/>
        </authorList>
    </citation>
    <scope>NUCLEOTIDE SEQUENCE [LARGE SCALE GENOMIC DNA]</scope>
    <source>
        <strain evidence="2">4287</strain>
    </source>
</reference>
<sequence>MVAGRIPLMSSTNFSSQRGKNDAIKSHAHTAGGFIGSRTQELPSQGTVCLVDLLTGLPHM</sequence>
<feature type="region of interest" description="Disordered" evidence="1">
    <location>
        <begin position="1"/>
        <end position="23"/>
    </location>
</feature>
<accession>A0A0J9WMH5</accession>
<feature type="compositionally biased region" description="Polar residues" evidence="1">
    <location>
        <begin position="9"/>
        <end position="18"/>
    </location>
</feature>
<evidence type="ECO:0000256" key="1">
    <source>
        <dbReference type="SAM" id="MobiDB-lite"/>
    </source>
</evidence>
<dbReference type="OrthoDB" id="10506702at2759"/>
<dbReference type="VEuPathDB" id="FungiDB:FOXG_19541"/>
<protein>
    <submittedName>
        <fullName evidence="2">Uncharacterized protein</fullName>
    </submittedName>
</protein>
<dbReference type="GeneID" id="28960247"/>
<name>A0A0J9WMH5_FUSO4</name>
<dbReference type="RefSeq" id="XP_018243587.1">
    <property type="nucleotide sequence ID" value="XM_018399778.1"/>
</dbReference>
<evidence type="ECO:0000313" key="2">
    <source>
        <dbReference type="EMBL" id="KNB05542.1"/>
    </source>
</evidence>
<dbReference type="AlphaFoldDB" id="A0A0J9WMH5"/>
<proteinExistence type="predicted"/>